<keyword evidence="3" id="KW-0547">Nucleotide-binding</keyword>
<evidence type="ECO:0000256" key="2">
    <source>
        <dbReference type="ARBA" id="ARBA00022692"/>
    </source>
</evidence>
<dbReference type="InterPro" id="IPR003439">
    <property type="entry name" value="ABC_transporter-like_ATP-bd"/>
</dbReference>
<feature type="transmembrane region" description="Helical" evidence="7">
    <location>
        <begin position="262"/>
        <end position="279"/>
    </location>
</feature>
<dbReference type="EMBL" id="JAVTTO010000004">
    <property type="protein sequence ID" value="MDT7833051.1"/>
    <property type="molecule type" value="Genomic_DNA"/>
</dbReference>
<feature type="transmembrane region" description="Helical" evidence="7">
    <location>
        <begin position="142"/>
        <end position="166"/>
    </location>
</feature>
<evidence type="ECO:0000256" key="3">
    <source>
        <dbReference type="ARBA" id="ARBA00022741"/>
    </source>
</evidence>
<accession>A0ABU3LH55</accession>
<organism evidence="10 11">
    <name type="scientific">Asprobacillus argus</name>
    <dbReference type="NCBI Taxonomy" id="3076534"/>
    <lineage>
        <taxon>Bacteria</taxon>
        <taxon>Pseudomonadati</taxon>
        <taxon>Bacteroidota</taxon>
        <taxon>Flavobacteriia</taxon>
        <taxon>Flavobacteriales</taxon>
        <taxon>Flavobacteriaceae</taxon>
        <taxon>Asprobacillus</taxon>
    </lineage>
</organism>
<dbReference type="SUPFAM" id="SSF90123">
    <property type="entry name" value="ABC transporter transmembrane region"/>
    <property type="match status" value="1"/>
</dbReference>
<dbReference type="Pfam" id="PF00664">
    <property type="entry name" value="ABC_membrane"/>
    <property type="match status" value="1"/>
</dbReference>
<dbReference type="Gene3D" id="1.20.1560.10">
    <property type="entry name" value="ABC transporter type 1, transmembrane domain"/>
    <property type="match status" value="1"/>
</dbReference>
<dbReference type="PANTHER" id="PTHR24221">
    <property type="entry name" value="ATP-BINDING CASSETTE SUB-FAMILY B"/>
    <property type="match status" value="1"/>
</dbReference>
<evidence type="ECO:0000313" key="10">
    <source>
        <dbReference type="EMBL" id="MDT7833051.1"/>
    </source>
</evidence>
<dbReference type="InterPro" id="IPR039421">
    <property type="entry name" value="Type_1_exporter"/>
</dbReference>
<dbReference type="PROSITE" id="PS50893">
    <property type="entry name" value="ABC_TRANSPORTER_2"/>
    <property type="match status" value="1"/>
</dbReference>
<dbReference type="InterPro" id="IPR027417">
    <property type="entry name" value="P-loop_NTPase"/>
</dbReference>
<evidence type="ECO:0000313" key="11">
    <source>
        <dbReference type="Proteomes" id="UP001257277"/>
    </source>
</evidence>
<dbReference type="InterPro" id="IPR036640">
    <property type="entry name" value="ABC1_TM_sf"/>
</dbReference>
<dbReference type="GO" id="GO:0005524">
    <property type="term" value="F:ATP binding"/>
    <property type="evidence" value="ECO:0007669"/>
    <property type="project" value="UniProtKB-KW"/>
</dbReference>
<evidence type="ECO:0000256" key="6">
    <source>
        <dbReference type="ARBA" id="ARBA00023136"/>
    </source>
</evidence>
<keyword evidence="5 7" id="KW-1133">Transmembrane helix</keyword>
<feature type="domain" description="ABC transporter" evidence="8">
    <location>
        <begin position="347"/>
        <end position="552"/>
    </location>
</feature>
<feature type="transmembrane region" description="Helical" evidence="7">
    <location>
        <begin position="172"/>
        <end position="190"/>
    </location>
</feature>
<feature type="transmembrane region" description="Helical" evidence="7">
    <location>
        <begin position="62"/>
        <end position="84"/>
    </location>
</feature>
<dbReference type="Gene3D" id="3.40.50.300">
    <property type="entry name" value="P-loop containing nucleotide triphosphate hydrolases"/>
    <property type="match status" value="1"/>
</dbReference>
<protein>
    <submittedName>
        <fullName evidence="10">ABC transporter ATP-binding protein</fullName>
    </submittedName>
</protein>
<dbReference type="SMART" id="SM00382">
    <property type="entry name" value="AAA"/>
    <property type="match status" value="1"/>
</dbReference>
<dbReference type="PROSITE" id="PS50929">
    <property type="entry name" value="ABC_TM1F"/>
    <property type="match status" value="1"/>
</dbReference>
<dbReference type="SUPFAM" id="SSF52540">
    <property type="entry name" value="P-loop containing nucleoside triphosphate hydrolases"/>
    <property type="match status" value="1"/>
</dbReference>
<dbReference type="Pfam" id="PF00005">
    <property type="entry name" value="ABC_tran"/>
    <property type="match status" value="1"/>
</dbReference>
<evidence type="ECO:0000259" key="8">
    <source>
        <dbReference type="PROSITE" id="PS50893"/>
    </source>
</evidence>
<dbReference type="CDD" id="cd03228">
    <property type="entry name" value="ABCC_MRP_Like"/>
    <property type="match status" value="1"/>
</dbReference>
<dbReference type="InterPro" id="IPR011527">
    <property type="entry name" value="ABC1_TM_dom"/>
</dbReference>
<dbReference type="InterPro" id="IPR017871">
    <property type="entry name" value="ABC_transporter-like_CS"/>
</dbReference>
<keyword evidence="11" id="KW-1185">Reference proteome</keyword>
<feature type="domain" description="ABC transmembrane type-1" evidence="9">
    <location>
        <begin position="22"/>
        <end position="317"/>
    </location>
</feature>
<gene>
    <name evidence="10" type="ORF">RQM59_11705</name>
</gene>
<evidence type="ECO:0000256" key="4">
    <source>
        <dbReference type="ARBA" id="ARBA00022840"/>
    </source>
</evidence>
<keyword evidence="2 7" id="KW-0812">Transmembrane</keyword>
<dbReference type="PANTHER" id="PTHR24221:SF654">
    <property type="entry name" value="ATP-BINDING CASSETTE SUB-FAMILY B MEMBER 6"/>
    <property type="match status" value="1"/>
</dbReference>
<comment type="caution">
    <text evidence="10">The sequence shown here is derived from an EMBL/GenBank/DDBJ whole genome shotgun (WGS) entry which is preliminary data.</text>
</comment>
<evidence type="ECO:0000256" key="1">
    <source>
        <dbReference type="ARBA" id="ARBA00004651"/>
    </source>
</evidence>
<evidence type="ECO:0000256" key="7">
    <source>
        <dbReference type="SAM" id="Phobius"/>
    </source>
</evidence>
<dbReference type="RefSeq" id="WP_349242302.1">
    <property type="nucleotide sequence ID" value="NZ_JAVTTO010000004.1"/>
</dbReference>
<reference evidence="10 11" key="1">
    <citation type="submission" date="2023-09" db="EMBL/GenBank/DDBJ databases">
        <title>Novel taxa isolated from Blanes Bay.</title>
        <authorList>
            <person name="Rey-Velasco X."/>
            <person name="Lucena T."/>
        </authorList>
    </citation>
    <scope>NUCLEOTIDE SEQUENCE [LARGE SCALE GENOMIC DNA]</scope>
    <source>
        <strain evidence="10 11">S356</strain>
    </source>
</reference>
<name>A0ABU3LH55_9FLAO</name>
<evidence type="ECO:0000259" key="9">
    <source>
        <dbReference type="PROSITE" id="PS50929"/>
    </source>
</evidence>
<keyword evidence="4 10" id="KW-0067">ATP-binding</keyword>
<sequence>MKSFLTKIALLIPKNKRKKLPFVFGISLLNSILDFISIALLAPYLLLLFDANESIKFLSDTFSIQVTTTHIIWSLLFLVFFYALKNFIQTRIIFKQSKFVYSIASDISEQLMKNYFSGSYIEQVQQDKGSILRDFQQLPMLFGTYILLSLYYIISEAFIVFVFILLGFYFQPLATLFSISFILLTAFIILKIRNKKVTSLNNEISQTYKESLNQIMNAFNGFLQIKSAKSEQAFEDKFKRSNGKHNEQLSLLSIYKQSNIRYFETFAIVVIAIIILYVQVNGMEFINMFILSFLISSIIKFIPSFNKIVNSVIDIRSNRYTVDILSGYNLYPNKENSSKTPHFLKSIRLQDVSFSYDKNTPVIDNLSMEISKGNFVAITGPSGIGKTTLLHLCTGVLAPTKGNVLIDSQIVENTAFFDFVSIVPQQPFLFKGTLLENIVMKKSTDIDTSFIFKLLEVFDLNQWFKGLEKGLDTELMLDSKTISGGQKQRIALIRALYQKPNLLLLDEATNQLDTALEIKVLEYLKELVEKESLTIIAVSHNKALLDVATIHLDLKNN</sequence>
<keyword evidence="6 7" id="KW-0472">Membrane</keyword>
<dbReference type="Proteomes" id="UP001257277">
    <property type="component" value="Unassembled WGS sequence"/>
</dbReference>
<proteinExistence type="predicted"/>
<dbReference type="InterPro" id="IPR003593">
    <property type="entry name" value="AAA+_ATPase"/>
</dbReference>
<evidence type="ECO:0000256" key="5">
    <source>
        <dbReference type="ARBA" id="ARBA00022989"/>
    </source>
</evidence>
<dbReference type="PROSITE" id="PS00211">
    <property type="entry name" value="ABC_TRANSPORTER_1"/>
    <property type="match status" value="1"/>
</dbReference>
<feature type="transmembrane region" description="Helical" evidence="7">
    <location>
        <begin position="20"/>
        <end position="42"/>
    </location>
</feature>
<comment type="subcellular location">
    <subcellularLocation>
        <location evidence="1">Cell membrane</location>
        <topology evidence="1">Multi-pass membrane protein</topology>
    </subcellularLocation>
</comment>